<dbReference type="GO" id="GO:0004735">
    <property type="term" value="F:pyrroline-5-carboxylate reductase activity"/>
    <property type="evidence" value="ECO:0007669"/>
    <property type="project" value="InterPro"/>
</dbReference>
<dbReference type="Proteomes" id="UP000033647">
    <property type="component" value="Unassembled WGS sequence"/>
</dbReference>
<dbReference type="InterPro" id="IPR008927">
    <property type="entry name" value="6-PGluconate_DH-like_C_sf"/>
</dbReference>
<protein>
    <submittedName>
        <fullName evidence="6">Pyrroline-5-carboxylate reductase like protein</fullName>
    </submittedName>
</protein>
<dbReference type="Pfam" id="PF14748">
    <property type="entry name" value="P5CR_dimer"/>
    <property type="match status" value="1"/>
</dbReference>
<dbReference type="PANTHER" id="PTHR11645:SF0">
    <property type="entry name" value="PYRROLINE-5-CARBOXYLATE REDUCTASE 3"/>
    <property type="match status" value="1"/>
</dbReference>
<dbReference type="SUPFAM" id="SSF48179">
    <property type="entry name" value="6-phosphogluconate dehydrogenase C-terminal domain-like"/>
    <property type="match status" value="1"/>
</dbReference>
<dbReference type="HAMAP" id="MF_01925">
    <property type="entry name" value="P5C_reductase"/>
    <property type="match status" value="1"/>
</dbReference>
<evidence type="ECO:0000259" key="4">
    <source>
        <dbReference type="Pfam" id="PF03807"/>
    </source>
</evidence>
<feature type="domain" description="Pyrroline-5-carboxylate reductase dimerisation" evidence="5">
    <location>
        <begin position="224"/>
        <end position="326"/>
    </location>
</feature>
<dbReference type="GO" id="GO:0055129">
    <property type="term" value="P:L-proline biosynthetic process"/>
    <property type="evidence" value="ECO:0007669"/>
    <property type="project" value="TreeGrafter"/>
</dbReference>
<keyword evidence="2" id="KW-0521">NADP</keyword>
<name>A0A0F4GS38_9PEZI</name>
<dbReference type="Pfam" id="PF03807">
    <property type="entry name" value="F420_oxidored"/>
    <property type="match status" value="1"/>
</dbReference>
<evidence type="ECO:0000256" key="2">
    <source>
        <dbReference type="ARBA" id="ARBA00022857"/>
    </source>
</evidence>
<dbReference type="Gene3D" id="3.40.50.720">
    <property type="entry name" value="NAD(P)-binding Rossmann-like Domain"/>
    <property type="match status" value="1"/>
</dbReference>
<dbReference type="SUPFAM" id="SSF51735">
    <property type="entry name" value="NAD(P)-binding Rossmann-fold domains"/>
    <property type="match status" value="1"/>
</dbReference>
<comment type="caution">
    <text evidence="6">The sequence shown here is derived from an EMBL/GenBank/DDBJ whole genome shotgun (WGS) entry which is preliminary data.</text>
</comment>
<evidence type="ECO:0000256" key="1">
    <source>
        <dbReference type="ARBA" id="ARBA00005525"/>
    </source>
</evidence>
<dbReference type="InterPro" id="IPR036291">
    <property type="entry name" value="NAD(P)-bd_dom_sf"/>
</dbReference>
<evidence type="ECO:0000313" key="7">
    <source>
        <dbReference type="Proteomes" id="UP000033647"/>
    </source>
</evidence>
<dbReference type="InterPro" id="IPR029036">
    <property type="entry name" value="P5CR_dimer"/>
</dbReference>
<dbReference type="PANTHER" id="PTHR11645">
    <property type="entry name" value="PYRROLINE-5-CARBOXYLATE REDUCTASE"/>
    <property type="match status" value="1"/>
</dbReference>
<proteinExistence type="inferred from homology"/>
<accession>A0A0F4GS38</accession>
<dbReference type="InterPro" id="IPR028939">
    <property type="entry name" value="P5C_Rdtase_cat_N"/>
</dbReference>
<dbReference type="InterPro" id="IPR000304">
    <property type="entry name" value="Pyrroline-COOH_reductase"/>
</dbReference>
<evidence type="ECO:0000313" key="6">
    <source>
        <dbReference type="EMBL" id="KJY00039.1"/>
    </source>
</evidence>
<feature type="domain" description="Pyrroline-5-carboxylate reductase catalytic N-terminal" evidence="4">
    <location>
        <begin position="39"/>
        <end position="152"/>
    </location>
</feature>
<gene>
    <name evidence="6" type="ORF">TI39_contig344g00004</name>
</gene>
<comment type="similarity">
    <text evidence="1">Belongs to the pyrroline-5-carboxylate reductase family.</text>
</comment>
<dbReference type="NCBIfam" id="TIGR00112">
    <property type="entry name" value="proC"/>
    <property type="match status" value="1"/>
</dbReference>
<keyword evidence="7" id="KW-1185">Reference proteome</keyword>
<organism evidence="6 7">
    <name type="scientific">Zymoseptoria brevis</name>
    <dbReference type="NCBI Taxonomy" id="1047168"/>
    <lineage>
        <taxon>Eukaryota</taxon>
        <taxon>Fungi</taxon>
        <taxon>Dikarya</taxon>
        <taxon>Ascomycota</taxon>
        <taxon>Pezizomycotina</taxon>
        <taxon>Dothideomycetes</taxon>
        <taxon>Dothideomycetidae</taxon>
        <taxon>Mycosphaerellales</taxon>
        <taxon>Mycosphaerellaceae</taxon>
        <taxon>Zymoseptoria</taxon>
    </lineage>
</organism>
<dbReference type="EMBL" id="LAFY01000336">
    <property type="protein sequence ID" value="KJY00039.1"/>
    <property type="molecule type" value="Genomic_DNA"/>
</dbReference>
<evidence type="ECO:0000256" key="3">
    <source>
        <dbReference type="ARBA" id="ARBA00023002"/>
    </source>
</evidence>
<keyword evidence="3" id="KW-0560">Oxidoreductase</keyword>
<dbReference type="FunFam" id="1.10.3730.10:FF:000001">
    <property type="entry name" value="Pyrroline-5-carboxylate reductase"/>
    <property type="match status" value="1"/>
</dbReference>
<reference evidence="6 7" key="1">
    <citation type="submission" date="2015-03" db="EMBL/GenBank/DDBJ databases">
        <title>RNA-seq based gene annotation and comparative genomics of four Zymoseptoria species reveal species-specific pathogenicity related genes and transposable element activity.</title>
        <authorList>
            <person name="Grandaubert J."/>
            <person name="Bhattacharyya A."/>
            <person name="Stukenbrock E.H."/>
        </authorList>
    </citation>
    <scope>NUCLEOTIDE SEQUENCE [LARGE SCALE GENOMIC DNA]</scope>
    <source>
        <strain evidence="6 7">Zb18110</strain>
    </source>
</reference>
<dbReference type="AlphaFoldDB" id="A0A0F4GS38"/>
<dbReference type="Gene3D" id="1.10.3730.10">
    <property type="entry name" value="ProC C-terminal domain-like"/>
    <property type="match status" value="1"/>
</dbReference>
<evidence type="ECO:0000259" key="5">
    <source>
        <dbReference type="Pfam" id="PF14748"/>
    </source>
</evidence>
<dbReference type="STRING" id="1047168.A0A0F4GS38"/>
<sequence length="330" mass="34750">MPDDDLARILKEALEIQRQANVSWAAGKKELFEDGGLTLAVLGCGNMGIAILAGIMDALNNSSSAQDESTPDKLPTKFNACVRSSKSAHRVKGELEKYNGKLRIFEKDNLRAVQQADIVVLGCTPDLYRDVLREEGLKEALAGKLLISIMAGVKEQQIHDALYPEGSQETNKCSIALAMPNPAAAIRESLTVIAIPDPPLSAETQALIDWIFTRIGKIVYLPASKLSVATALCGSGIAFAITMAESMAAGAIVMGCPVEEAYTMAAQAMRGAAGLLLRGGHPAVLRDSATTPGGCTVAGLMVLEEGAFRGTVAKAIKESAQIAAELGQDK</sequence>
<dbReference type="OrthoDB" id="10263291at2759"/>